<sequence length="120" mass="13442">MMTLIQAALTVPAHMLPGGIHPQATSFGFQELSKTRTDHNTPVDLVTFTFSSPKATTNEDHFDQALEHFLWHLAKGTPYQVDKSFSDPAINECQSYHYKNNALTMRRAPLCDILSTNSAY</sequence>
<name>A0A090R086_9GAMM</name>
<dbReference type="AlphaFoldDB" id="A0A090R086"/>
<proteinExistence type="predicted"/>
<protein>
    <submittedName>
        <fullName evidence="1">Uncharacterized protein</fullName>
    </submittedName>
</protein>
<accession>A0A090R086</accession>
<dbReference type="Proteomes" id="UP000029227">
    <property type="component" value="Unassembled WGS sequence"/>
</dbReference>
<comment type="caution">
    <text evidence="1">The sequence shown here is derived from an EMBL/GenBank/DDBJ whole genome shotgun (WGS) entry which is preliminary data.</text>
</comment>
<organism evidence="1 2">
    <name type="scientific">Photobacterium aphoticum</name>
    <dbReference type="NCBI Taxonomy" id="754436"/>
    <lineage>
        <taxon>Bacteria</taxon>
        <taxon>Pseudomonadati</taxon>
        <taxon>Pseudomonadota</taxon>
        <taxon>Gammaproteobacteria</taxon>
        <taxon>Vibrionales</taxon>
        <taxon>Vibrionaceae</taxon>
        <taxon>Photobacterium</taxon>
    </lineage>
</organism>
<evidence type="ECO:0000313" key="2">
    <source>
        <dbReference type="Proteomes" id="UP000029227"/>
    </source>
</evidence>
<dbReference type="eggNOG" id="ENOG5031NMA">
    <property type="taxonomic scope" value="Bacteria"/>
</dbReference>
<dbReference type="STRING" id="754436.JCM19237_789"/>
<dbReference type="EMBL" id="BBMN01000027">
    <property type="protein sequence ID" value="GAL08536.1"/>
    <property type="molecule type" value="Genomic_DNA"/>
</dbReference>
<evidence type="ECO:0000313" key="1">
    <source>
        <dbReference type="EMBL" id="GAL08536.1"/>
    </source>
</evidence>
<reference evidence="1 2" key="1">
    <citation type="journal article" date="2014" name="Genome Announc.">
        <title>Draft Genome Sequences of Two Vibrionaceae Species, Vibrio ponticus C121 and Photobacterium aphoticum C119, Isolated as Coral Reef Microbiota.</title>
        <authorList>
            <person name="Al-saari N."/>
            <person name="Meirelles P.M."/>
            <person name="Mino S."/>
            <person name="Suda W."/>
            <person name="Oshima K."/>
            <person name="Hattori M."/>
            <person name="Ohkuma M."/>
            <person name="Thompson F.L."/>
            <person name="Gomez-Gil B."/>
            <person name="Sawabe T."/>
            <person name="Sawabe T."/>
        </authorList>
    </citation>
    <scope>NUCLEOTIDE SEQUENCE [LARGE SCALE GENOMIC DNA]</scope>
    <source>
        <strain evidence="1 2">JCM 19237</strain>
    </source>
</reference>
<gene>
    <name evidence="1" type="ORF">JCM19237_789</name>
</gene>